<evidence type="ECO:0000313" key="4">
    <source>
        <dbReference type="Proteomes" id="UP001431783"/>
    </source>
</evidence>
<dbReference type="EMBL" id="JARQZJ010000009">
    <property type="protein sequence ID" value="KAK9872110.1"/>
    <property type="molecule type" value="Genomic_DNA"/>
</dbReference>
<protein>
    <submittedName>
        <fullName evidence="2">Uncharacterized protein</fullName>
    </submittedName>
</protein>
<sequence length="352" mass="41121">MAATDTDVSDRDNDDFSNKSENRSTKMFKCCSKSTRIFVCKNCYSIFHDSCMKRNKNIKIVGESVVECCTAVINSEMDFIPEIQNEEINQLKLEVKYLKMLVEEIKDKNKILSMNNSLLLDRLKDHTKNNVNIPEKKAIPRSVISKNLTSKTEIEIPTYPANAPNYAHVVKEFPIQTTELVKSNVTHDIQFQNKQTSEELKHNEITNLQENSNDFQKVISRRNKRRSRPTKYLGTAKVSDVEKITSFSGIERKVWLYIYRINKHVSEEMIRDYIKKQQDFSTCDIEVKELDGEPRFSKRFLVTAPINKKDIMYEPSFWPEGVGVRRFDFTKHKEFLNKGANFPQRINSKYQT</sequence>
<organism evidence="2 4">
    <name type="scientific">Henosepilachna vigintioctopunctata</name>
    <dbReference type="NCBI Taxonomy" id="420089"/>
    <lineage>
        <taxon>Eukaryota</taxon>
        <taxon>Metazoa</taxon>
        <taxon>Ecdysozoa</taxon>
        <taxon>Arthropoda</taxon>
        <taxon>Hexapoda</taxon>
        <taxon>Insecta</taxon>
        <taxon>Pterygota</taxon>
        <taxon>Neoptera</taxon>
        <taxon>Endopterygota</taxon>
        <taxon>Coleoptera</taxon>
        <taxon>Polyphaga</taxon>
        <taxon>Cucujiformia</taxon>
        <taxon>Coccinelloidea</taxon>
        <taxon>Coccinellidae</taxon>
        <taxon>Epilachninae</taxon>
        <taxon>Epilachnini</taxon>
        <taxon>Henosepilachna</taxon>
    </lineage>
</organism>
<evidence type="ECO:0000313" key="3">
    <source>
        <dbReference type="EMBL" id="KAK9873684.1"/>
    </source>
</evidence>
<evidence type="ECO:0000256" key="1">
    <source>
        <dbReference type="SAM" id="MobiDB-lite"/>
    </source>
</evidence>
<feature type="region of interest" description="Disordered" evidence="1">
    <location>
        <begin position="1"/>
        <end position="21"/>
    </location>
</feature>
<comment type="caution">
    <text evidence="2">The sequence shown here is derived from an EMBL/GenBank/DDBJ whole genome shotgun (WGS) entry which is preliminary data.</text>
</comment>
<name>A0AAW1TP52_9CUCU</name>
<proteinExistence type="predicted"/>
<dbReference type="AlphaFoldDB" id="A0AAW1TP52"/>
<evidence type="ECO:0000313" key="2">
    <source>
        <dbReference type="EMBL" id="KAK9872110.1"/>
    </source>
</evidence>
<dbReference type="EMBL" id="JARQZJ010000027">
    <property type="protein sequence ID" value="KAK9873684.1"/>
    <property type="molecule type" value="Genomic_DNA"/>
</dbReference>
<reference evidence="2 4" key="1">
    <citation type="submission" date="2023-03" db="EMBL/GenBank/DDBJ databases">
        <title>Genome insight into feeding habits of ladybird beetles.</title>
        <authorList>
            <person name="Li H.-S."/>
            <person name="Huang Y.-H."/>
            <person name="Pang H."/>
        </authorList>
    </citation>
    <scope>NUCLEOTIDE SEQUENCE [LARGE SCALE GENOMIC DNA]</scope>
    <source>
        <strain evidence="2">SYSU_2023b</strain>
        <tissue evidence="2">Whole body</tissue>
    </source>
</reference>
<dbReference type="Proteomes" id="UP001431783">
    <property type="component" value="Unassembled WGS sequence"/>
</dbReference>
<accession>A0AAW1TP52</accession>
<feature type="compositionally biased region" description="Basic and acidic residues" evidence="1">
    <location>
        <begin position="8"/>
        <end position="21"/>
    </location>
</feature>
<keyword evidence="4" id="KW-1185">Reference proteome</keyword>
<gene>
    <name evidence="2" type="ORF">WA026_016153</name>
    <name evidence="3" type="ORF">WA026_023684</name>
</gene>